<sequence>MTQTYTKHGFHEGMRVGRLTLLTYYRGGSQHHRSRERGWFTCRCDCGRSIDFDVQQLTRAQYLMCRDCRSDVIRAARHDMDAPQDWGAVMNEQSDWIRRMRNHSPRNNEEVPA</sequence>
<protein>
    <submittedName>
        <fullName evidence="1">Uncharacterized protein</fullName>
    </submittedName>
</protein>
<name>A0A430F7V7_9BIFI</name>
<accession>A0A430F7V7</accession>
<dbReference type="EMBL" id="QXGI01000003">
    <property type="protein sequence ID" value="RSX48922.1"/>
    <property type="molecule type" value="Genomic_DNA"/>
</dbReference>
<organism evidence="1 2">
    <name type="scientific">Bifidobacterium castoris</name>
    <dbReference type="NCBI Taxonomy" id="2306972"/>
    <lineage>
        <taxon>Bacteria</taxon>
        <taxon>Bacillati</taxon>
        <taxon>Actinomycetota</taxon>
        <taxon>Actinomycetes</taxon>
        <taxon>Bifidobacteriales</taxon>
        <taxon>Bifidobacteriaceae</taxon>
        <taxon>Bifidobacterium</taxon>
    </lineage>
</organism>
<proteinExistence type="predicted"/>
<keyword evidence="2" id="KW-1185">Reference proteome</keyword>
<comment type="caution">
    <text evidence="1">The sequence shown here is derived from an EMBL/GenBank/DDBJ whole genome shotgun (WGS) entry which is preliminary data.</text>
</comment>
<evidence type="ECO:0000313" key="1">
    <source>
        <dbReference type="EMBL" id="RSX48922.1"/>
    </source>
</evidence>
<dbReference type="RefSeq" id="WP_126032063.1">
    <property type="nucleotide sequence ID" value="NZ_QXGI01000003.1"/>
</dbReference>
<dbReference type="OrthoDB" id="552713at2"/>
<evidence type="ECO:0000313" key="2">
    <source>
        <dbReference type="Proteomes" id="UP000288052"/>
    </source>
</evidence>
<reference evidence="1 2" key="1">
    <citation type="submission" date="2018-09" db="EMBL/GenBank/DDBJ databases">
        <title>Characterization of the phylogenetic diversity of five novel species belonging to the genus Bifidobacterium.</title>
        <authorList>
            <person name="Lugli G.A."/>
            <person name="Duranti S."/>
            <person name="Milani C."/>
        </authorList>
    </citation>
    <scope>NUCLEOTIDE SEQUENCE [LARGE SCALE GENOMIC DNA]</scope>
    <source>
        <strain evidence="1 2">2020B</strain>
    </source>
</reference>
<gene>
    <name evidence="1" type="ORF">D2E22_1060</name>
</gene>
<dbReference type="Proteomes" id="UP000288052">
    <property type="component" value="Unassembled WGS sequence"/>
</dbReference>
<dbReference type="AlphaFoldDB" id="A0A430F7V7"/>